<reference evidence="2 3" key="1">
    <citation type="journal article" date="2015" name="Genome Biol.">
        <title>Comparative genomics of Steinernema reveals deeply conserved gene regulatory networks.</title>
        <authorList>
            <person name="Dillman A.R."/>
            <person name="Macchietto M."/>
            <person name="Porter C.F."/>
            <person name="Rogers A."/>
            <person name="Williams B."/>
            <person name="Antoshechkin I."/>
            <person name="Lee M.M."/>
            <person name="Goodwin Z."/>
            <person name="Lu X."/>
            <person name="Lewis E.E."/>
            <person name="Goodrich-Blair H."/>
            <person name="Stock S.P."/>
            <person name="Adams B.J."/>
            <person name="Sternberg P.W."/>
            <person name="Mortazavi A."/>
        </authorList>
    </citation>
    <scope>NUCLEOTIDE SEQUENCE [LARGE SCALE GENOMIC DNA]</scope>
    <source>
        <strain evidence="2 3">ALL</strain>
    </source>
</reference>
<name>A0A4U5M495_STECR</name>
<evidence type="ECO:0000313" key="2">
    <source>
        <dbReference type="EMBL" id="TKR63601.1"/>
    </source>
</evidence>
<evidence type="ECO:0000256" key="1">
    <source>
        <dbReference type="SAM" id="Phobius"/>
    </source>
</evidence>
<feature type="transmembrane region" description="Helical" evidence="1">
    <location>
        <begin position="24"/>
        <end position="47"/>
    </location>
</feature>
<keyword evidence="1" id="KW-0472">Membrane</keyword>
<evidence type="ECO:0000313" key="3">
    <source>
        <dbReference type="Proteomes" id="UP000298663"/>
    </source>
</evidence>
<accession>A0A4U5M495</accession>
<feature type="transmembrane region" description="Helical" evidence="1">
    <location>
        <begin position="59"/>
        <end position="80"/>
    </location>
</feature>
<proteinExistence type="predicted"/>
<sequence>MDGSLVVDFVISGVVEVRSVVEDISVVVFVGFVIFWIAGIVVLGFFVEMMVEDKVVVSVVAALVVDALVVSAAVVTGVVAEAVVSIDVETAPFKVEVSSTKARLLHRVSVQQRTFIPRVKSVISL</sequence>
<dbReference type="Proteomes" id="UP000298663">
    <property type="component" value="Unassembled WGS sequence"/>
</dbReference>
<dbReference type="EMBL" id="AZBU02000010">
    <property type="protein sequence ID" value="TKR63601.1"/>
    <property type="molecule type" value="Genomic_DNA"/>
</dbReference>
<dbReference type="AlphaFoldDB" id="A0A4U5M495"/>
<keyword evidence="1" id="KW-1133">Transmembrane helix</keyword>
<keyword evidence="3" id="KW-1185">Reference proteome</keyword>
<reference evidence="2 3" key="2">
    <citation type="journal article" date="2019" name="G3 (Bethesda)">
        <title>Hybrid Assembly of the Genome of the Entomopathogenic Nematode Steinernema carpocapsae Identifies the X-Chromosome.</title>
        <authorList>
            <person name="Serra L."/>
            <person name="Macchietto M."/>
            <person name="Macias-Munoz A."/>
            <person name="McGill C.J."/>
            <person name="Rodriguez I.M."/>
            <person name="Rodriguez B."/>
            <person name="Murad R."/>
            <person name="Mortazavi A."/>
        </authorList>
    </citation>
    <scope>NUCLEOTIDE SEQUENCE [LARGE SCALE GENOMIC DNA]</scope>
    <source>
        <strain evidence="2 3">ALL</strain>
    </source>
</reference>
<protein>
    <submittedName>
        <fullName evidence="2">Uncharacterized protein</fullName>
    </submittedName>
</protein>
<keyword evidence="1" id="KW-0812">Transmembrane</keyword>
<comment type="caution">
    <text evidence="2">The sequence shown here is derived from an EMBL/GenBank/DDBJ whole genome shotgun (WGS) entry which is preliminary data.</text>
</comment>
<gene>
    <name evidence="2" type="ORF">L596_027411</name>
</gene>
<organism evidence="2 3">
    <name type="scientific">Steinernema carpocapsae</name>
    <name type="common">Entomopathogenic nematode</name>
    <dbReference type="NCBI Taxonomy" id="34508"/>
    <lineage>
        <taxon>Eukaryota</taxon>
        <taxon>Metazoa</taxon>
        <taxon>Ecdysozoa</taxon>
        <taxon>Nematoda</taxon>
        <taxon>Chromadorea</taxon>
        <taxon>Rhabditida</taxon>
        <taxon>Tylenchina</taxon>
        <taxon>Panagrolaimomorpha</taxon>
        <taxon>Strongyloidoidea</taxon>
        <taxon>Steinernematidae</taxon>
        <taxon>Steinernema</taxon>
    </lineage>
</organism>